<dbReference type="PANTHER" id="PTHR31992">
    <property type="entry name" value="DOF ZINC FINGER PROTEIN DOF1.4-RELATED"/>
    <property type="match status" value="1"/>
</dbReference>
<organism evidence="12 13">
    <name type="scientific">Striga hermonthica</name>
    <name type="common">Purple witchweed</name>
    <name type="synonym">Buchnera hermonthica</name>
    <dbReference type="NCBI Taxonomy" id="68872"/>
    <lineage>
        <taxon>Eukaryota</taxon>
        <taxon>Viridiplantae</taxon>
        <taxon>Streptophyta</taxon>
        <taxon>Embryophyta</taxon>
        <taxon>Tracheophyta</taxon>
        <taxon>Spermatophyta</taxon>
        <taxon>Magnoliopsida</taxon>
        <taxon>eudicotyledons</taxon>
        <taxon>Gunneridae</taxon>
        <taxon>Pentapetalae</taxon>
        <taxon>asterids</taxon>
        <taxon>lamiids</taxon>
        <taxon>Lamiales</taxon>
        <taxon>Orobanchaceae</taxon>
        <taxon>Buchnereae</taxon>
        <taxon>Striga</taxon>
    </lineage>
</organism>
<dbReference type="InterPro" id="IPR045174">
    <property type="entry name" value="Dof"/>
</dbReference>
<dbReference type="AlphaFoldDB" id="A0A9N7NAQ9"/>
<evidence type="ECO:0000256" key="5">
    <source>
        <dbReference type="ARBA" id="ARBA00023125"/>
    </source>
</evidence>
<comment type="caution">
    <text evidence="12">The sequence shown here is derived from an EMBL/GenBank/DDBJ whole genome shotgun (WGS) entry which is preliminary data.</text>
</comment>
<dbReference type="PROSITE" id="PS01361">
    <property type="entry name" value="ZF_DOF_1"/>
    <property type="match status" value="1"/>
</dbReference>
<dbReference type="PROSITE" id="PS50884">
    <property type="entry name" value="ZF_DOF_2"/>
    <property type="match status" value="1"/>
</dbReference>
<dbReference type="GO" id="GO:0005634">
    <property type="term" value="C:nucleus"/>
    <property type="evidence" value="ECO:0007669"/>
    <property type="project" value="UniProtKB-SubCell"/>
</dbReference>
<dbReference type="GO" id="GO:0003700">
    <property type="term" value="F:DNA-binding transcription factor activity"/>
    <property type="evidence" value="ECO:0007669"/>
    <property type="project" value="UniProtKB-UniRule"/>
</dbReference>
<comment type="function">
    <text evidence="9">Transcription factor that binds specifically to a 5'-AA[AG]G-3' consensus core sequence.</text>
</comment>
<dbReference type="GO" id="GO:0008270">
    <property type="term" value="F:zinc ion binding"/>
    <property type="evidence" value="ECO:0007669"/>
    <property type="project" value="UniProtKB-KW"/>
</dbReference>
<keyword evidence="5 8" id="KW-0238">DNA-binding</keyword>
<keyword evidence="7 8" id="KW-0539">Nucleus</keyword>
<evidence type="ECO:0000256" key="1">
    <source>
        <dbReference type="ARBA" id="ARBA00022723"/>
    </source>
</evidence>
<feature type="region of interest" description="Disordered" evidence="10">
    <location>
        <begin position="71"/>
        <end position="129"/>
    </location>
</feature>
<reference evidence="12" key="1">
    <citation type="submission" date="2019-12" db="EMBL/GenBank/DDBJ databases">
        <authorList>
            <person name="Scholes J."/>
        </authorList>
    </citation>
    <scope>NUCLEOTIDE SEQUENCE</scope>
</reference>
<sequence>MDTAQWPQGIGDITKQAEKKPRPPQKDQAINCPRCSSTNTKFCYYNNYSLSQPRYFCKTCRRYWTHGGSLRNVPVGGGSRKNKRPSSSSSSSSSYASPSSSLLPSAKKEPSSTGPESLGPNNFSAQNPSLVHEGHDLNLAYNPTGYSMGFSDFATAAFDPQNPSHHQLPVMELLKAGSFVGPNPVYDPSGGFNGFRQNLGFSGDGLGINGLAGYHHADNGSSRNFNIFSFGDHLKQGVVNGDGGFGEHGKGETDGFYGVKRI</sequence>
<evidence type="ECO:0000256" key="7">
    <source>
        <dbReference type="ARBA" id="ARBA00023242"/>
    </source>
</evidence>
<name>A0A9N7NAQ9_STRHE</name>
<evidence type="ECO:0000256" key="10">
    <source>
        <dbReference type="SAM" id="MobiDB-lite"/>
    </source>
</evidence>
<evidence type="ECO:0000256" key="9">
    <source>
        <dbReference type="RuleBase" id="RU369094"/>
    </source>
</evidence>
<accession>A0A9N7NAQ9</accession>
<evidence type="ECO:0000256" key="8">
    <source>
        <dbReference type="PROSITE-ProRule" id="PRU00071"/>
    </source>
</evidence>
<proteinExistence type="predicted"/>
<gene>
    <name evidence="12" type="ORF">SHERM_21610</name>
</gene>
<dbReference type="GO" id="GO:0003677">
    <property type="term" value="F:DNA binding"/>
    <property type="evidence" value="ECO:0007669"/>
    <property type="project" value="UniProtKB-UniRule"/>
</dbReference>
<dbReference type="EMBL" id="CACSLK010024787">
    <property type="protein sequence ID" value="CAA0824705.1"/>
    <property type="molecule type" value="Genomic_DNA"/>
</dbReference>
<keyword evidence="4 9" id="KW-0805">Transcription regulation</keyword>
<dbReference type="Proteomes" id="UP001153555">
    <property type="component" value="Unassembled WGS sequence"/>
</dbReference>
<evidence type="ECO:0000256" key="2">
    <source>
        <dbReference type="ARBA" id="ARBA00022771"/>
    </source>
</evidence>
<evidence type="ECO:0000256" key="3">
    <source>
        <dbReference type="ARBA" id="ARBA00022833"/>
    </source>
</evidence>
<evidence type="ECO:0000256" key="4">
    <source>
        <dbReference type="ARBA" id="ARBA00023015"/>
    </source>
</evidence>
<feature type="domain" description="Dof-type" evidence="11">
    <location>
        <begin position="30"/>
        <end position="84"/>
    </location>
</feature>
<evidence type="ECO:0000313" key="12">
    <source>
        <dbReference type="EMBL" id="CAA0824705.1"/>
    </source>
</evidence>
<evidence type="ECO:0000313" key="13">
    <source>
        <dbReference type="Proteomes" id="UP001153555"/>
    </source>
</evidence>
<keyword evidence="3 9" id="KW-0862">Zinc</keyword>
<protein>
    <recommendedName>
        <fullName evidence="9">Dof zinc finger protein</fullName>
    </recommendedName>
</protein>
<keyword evidence="1 9" id="KW-0479">Metal-binding</keyword>
<dbReference type="Pfam" id="PF02701">
    <property type="entry name" value="Zn_ribbon_Dof"/>
    <property type="match status" value="1"/>
</dbReference>
<feature type="compositionally biased region" description="Low complexity" evidence="10">
    <location>
        <begin position="85"/>
        <end position="105"/>
    </location>
</feature>
<comment type="subcellular location">
    <subcellularLocation>
        <location evidence="8 9">Nucleus</location>
    </subcellularLocation>
</comment>
<feature type="compositionally biased region" description="Basic and acidic residues" evidence="10">
    <location>
        <begin position="15"/>
        <end position="25"/>
    </location>
</feature>
<evidence type="ECO:0000256" key="6">
    <source>
        <dbReference type="ARBA" id="ARBA00023163"/>
    </source>
</evidence>
<keyword evidence="13" id="KW-1185">Reference proteome</keyword>
<dbReference type="OrthoDB" id="1927254at2759"/>
<keyword evidence="2 8" id="KW-0863">Zinc-finger</keyword>
<feature type="region of interest" description="Disordered" evidence="10">
    <location>
        <begin position="1"/>
        <end position="31"/>
    </location>
</feature>
<keyword evidence="6 9" id="KW-0804">Transcription</keyword>
<evidence type="ECO:0000259" key="11">
    <source>
        <dbReference type="PROSITE" id="PS50884"/>
    </source>
</evidence>
<dbReference type="InterPro" id="IPR003851">
    <property type="entry name" value="Znf_Dof"/>
</dbReference>
<dbReference type="PANTHER" id="PTHR31992:SF316">
    <property type="entry name" value="DOF ZINC FINGER PROTEIN DOF1.2"/>
    <property type="match status" value="1"/>
</dbReference>
<feature type="compositionally biased region" description="Polar residues" evidence="10">
    <location>
        <begin position="113"/>
        <end position="129"/>
    </location>
</feature>